<reference evidence="6 8" key="2">
    <citation type="submission" date="2016-10" db="EMBL/GenBank/DDBJ databases">
        <authorList>
            <person name="de Groot N.N."/>
        </authorList>
    </citation>
    <scope>NUCLEOTIDE SEQUENCE [LARGE SCALE GENOMIC DNA]</scope>
    <source>
        <strain evidence="6 8">CGMCC 1.10239</strain>
    </source>
</reference>
<dbReference type="RefSeq" id="WP_062528276.1">
    <property type="nucleotide sequence ID" value="NZ_CP048429.1"/>
</dbReference>
<sequence>MSDRKHKNSVIPNTEGCPVETTLEVIGGKWKGIILYHLIEGPKRFSEFRRLYPGITQFMLTLQLRELERDGIIHREVYKQVPPKVEYSLTEFGKTLEPIILSMKSWGATYKNRIVDTRLQSQDTEEDGQNSKSDG</sequence>
<dbReference type="Pfam" id="PF01638">
    <property type="entry name" value="HxlR"/>
    <property type="match status" value="1"/>
</dbReference>
<organism evidence="6 8">
    <name type="scientific">Paenibacillus jilunlii</name>
    <dbReference type="NCBI Taxonomy" id="682956"/>
    <lineage>
        <taxon>Bacteria</taxon>
        <taxon>Bacillati</taxon>
        <taxon>Bacillota</taxon>
        <taxon>Bacilli</taxon>
        <taxon>Bacillales</taxon>
        <taxon>Paenibacillaceae</taxon>
        <taxon>Paenibacillus</taxon>
    </lineage>
</organism>
<dbReference type="EMBL" id="LIPY01000124">
    <property type="protein sequence ID" value="KWX69879.1"/>
    <property type="molecule type" value="Genomic_DNA"/>
</dbReference>
<dbReference type="PANTHER" id="PTHR33204:SF33">
    <property type="entry name" value="TRANSCRIPTIONAL REGULATOR, MARR FAMILY"/>
    <property type="match status" value="1"/>
</dbReference>
<keyword evidence="3" id="KW-0804">Transcription</keyword>
<dbReference type="EMBL" id="FNGM01000003">
    <property type="protein sequence ID" value="SDL50976.1"/>
    <property type="molecule type" value="Genomic_DNA"/>
</dbReference>
<keyword evidence="1" id="KW-0805">Transcription regulation</keyword>
<dbReference type="GO" id="GO:0003677">
    <property type="term" value="F:DNA binding"/>
    <property type="evidence" value="ECO:0007669"/>
    <property type="project" value="UniProtKB-KW"/>
</dbReference>
<dbReference type="InterPro" id="IPR036388">
    <property type="entry name" value="WH-like_DNA-bd_sf"/>
</dbReference>
<evidence type="ECO:0000313" key="8">
    <source>
        <dbReference type="Proteomes" id="UP000182783"/>
    </source>
</evidence>
<dbReference type="AlphaFoldDB" id="A0A1G9KMZ3"/>
<dbReference type="Gene3D" id="1.10.10.10">
    <property type="entry name" value="Winged helix-like DNA-binding domain superfamily/Winged helix DNA-binding domain"/>
    <property type="match status" value="1"/>
</dbReference>
<dbReference type="Proteomes" id="UP000182783">
    <property type="component" value="Unassembled WGS sequence"/>
</dbReference>
<accession>A0A1G9KMZ3</accession>
<dbReference type="OrthoDB" id="9791143at2"/>
<evidence type="ECO:0000256" key="2">
    <source>
        <dbReference type="ARBA" id="ARBA00023125"/>
    </source>
</evidence>
<protein>
    <submittedName>
        <fullName evidence="5">ArsR family transcriptional regulator</fullName>
    </submittedName>
    <submittedName>
        <fullName evidence="6">Transcriptional regulator, HxlR family</fullName>
    </submittedName>
</protein>
<dbReference type="InterPro" id="IPR036390">
    <property type="entry name" value="WH_DNA-bd_sf"/>
</dbReference>
<evidence type="ECO:0000259" key="4">
    <source>
        <dbReference type="PROSITE" id="PS51118"/>
    </source>
</evidence>
<keyword evidence="7" id="KW-1185">Reference proteome</keyword>
<dbReference type="Proteomes" id="UP000070252">
    <property type="component" value="Unassembled WGS sequence"/>
</dbReference>
<reference evidence="5 7" key="1">
    <citation type="submission" date="2015-08" db="EMBL/GenBank/DDBJ databases">
        <title>Genome of Paenibacillus jilunlii.</title>
        <authorList>
            <person name="Sant'Anna F.H."/>
            <person name="Ambrosini A."/>
            <person name="Souza R."/>
            <person name="Bach E."/>
            <person name="Fernandes G."/>
            <person name="Balsanelli E."/>
            <person name="Baura V.A."/>
            <person name="Pedrosa F.O."/>
            <person name="Souza E.M."/>
            <person name="Passaglia L."/>
        </authorList>
    </citation>
    <scope>NUCLEOTIDE SEQUENCE [LARGE SCALE GENOMIC DNA]</scope>
    <source>
        <strain evidence="5 7">DSM 23019</strain>
    </source>
</reference>
<feature type="domain" description="HTH hxlR-type" evidence="4">
    <location>
        <begin position="17"/>
        <end position="115"/>
    </location>
</feature>
<dbReference type="PROSITE" id="PS51118">
    <property type="entry name" value="HTH_HXLR"/>
    <property type="match status" value="1"/>
</dbReference>
<dbReference type="SUPFAM" id="SSF46785">
    <property type="entry name" value="Winged helix' DNA-binding domain"/>
    <property type="match status" value="1"/>
</dbReference>
<proteinExistence type="predicted"/>
<evidence type="ECO:0000313" key="6">
    <source>
        <dbReference type="EMBL" id="SDL50976.1"/>
    </source>
</evidence>
<evidence type="ECO:0000313" key="5">
    <source>
        <dbReference type="EMBL" id="KWX69879.1"/>
    </source>
</evidence>
<keyword evidence="2" id="KW-0238">DNA-binding</keyword>
<gene>
    <name evidence="5" type="ORF">AML91_29385</name>
    <name evidence="6" type="ORF">SAMN05216191_103328</name>
</gene>
<dbReference type="InterPro" id="IPR002577">
    <property type="entry name" value="HTH_HxlR"/>
</dbReference>
<name>A0A1G9KMZ3_9BACL</name>
<evidence type="ECO:0000256" key="1">
    <source>
        <dbReference type="ARBA" id="ARBA00023015"/>
    </source>
</evidence>
<evidence type="ECO:0000256" key="3">
    <source>
        <dbReference type="ARBA" id="ARBA00023163"/>
    </source>
</evidence>
<evidence type="ECO:0000313" key="7">
    <source>
        <dbReference type="Proteomes" id="UP000070252"/>
    </source>
</evidence>
<dbReference type="PANTHER" id="PTHR33204">
    <property type="entry name" value="TRANSCRIPTIONAL REGULATOR, MARR FAMILY"/>
    <property type="match status" value="1"/>
</dbReference>